<dbReference type="Proteomes" id="UP000230709">
    <property type="component" value="Chromosome"/>
</dbReference>
<evidence type="ECO:0008006" key="5">
    <source>
        <dbReference type="Google" id="ProtNLM"/>
    </source>
</evidence>
<protein>
    <recommendedName>
        <fullName evidence="5">Glycine zipper domain-containing protein</fullName>
    </recommendedName>
</protein>
<evidence type="ECO:0000256" key="1">
    <source>
        <dbReference type="SAM" id="MobiDB-lite"/>
    </source>
</evidence>
<feature type="compositionally biased region" description="Basic and acidic residues" evidence="1">
    <location>
        <begin position="18"/>
        <end position="32"/>
    </location>
</feature>
<proteinExistence type="predicted"/>
<gene>
    <name evidence="3" type="ORF">CQW49_20585</name>
</gene>
<keyword evidence="4" id="KW-1185">Reference proteome</keyword>
<feature type="transmembrane region" description="Helical" evidence="2">
    <location>
        <begin position="78"/>
        <end position="100"/>
    </location>
</feature>
<keyword evidence="2" id="KW-0812">Transmembrane</keyword>
<feature type="region of interest" description="Disordered" evidence="1">
    <location>
        <begin position="18"/>
        <end position="40"/>
    </location>
</feature>
<organism evidence="3 4">
    <name type="scientific">Methylosinus trichosporium (strain ATCC 35070 / NCIMB 11131 / UNIQEM 75 / OB3b)</name>
    <dbReference type="NCBI Taxonomy" id="595536"/>
    <lineage>
        <taxon>Bacteria</taxon>
        <taxon>Pseudomonadati</taxon>
        <taxon>Pseudomonadota</taxon>
        <taxon>Alphaproteobacteria</taxon>
        <taxon>Hyphomicrobiales</taxon>
        <taxon>Methylocystaceae</taxon>
        <taxon>Methylosinus</taxon>
    </lineage>
</organism>
<dbReference type="AlphaFoldDB" id="A0A2D2D4X6"/>
<accession>A0A2D2D4X6</accession>
<dbReference type="KEGG" id="mtw:CQW49_20585"/>
<keyword evidence="2" id="KW-0472">Membrane</keyword>
<keyword evidence="2" id="KW-1133">Transmembrane helix</keyword>
<evidence type="ECO:0000313" key="4">
    <source>
        <dbReference type="Proteomes" id="UP000230709"/>
    </source>
</evidence>
<reference evidence="4" key="1">
    <citation type="submission" date="2017-10" db="EMBL/GenBank/DDBJ databases">
        <title>Completed PacBio SMRT sequence of Methylosinus trichosporium OB3b reveals presence of a third large plasmid.</title>
        <authorList>
            <person name="Charles T.C."/>
            <person name="Lynch M.D.J."/>
            <person name="Heil J.R."/>
            <person name="Cheng J."/>
        </authorList>
    </citation>
    <scope>NUCLEOTIDE SEQUENCE [LARGE SCALE GENOMIC DNA]</scope>
    <source>
        <strain evidence="4">OB3b</strain>
    </source>
</reference>
<name>A0A2D2D4X6_METT3</name>
<evidence type="ECO:0000313" key="3">
    <source>
        <dbReference type="EMBL" id="ATQ70015.1"/>
    </source>
</evidence>
<evidence type="ECO:0000256" key="2">
    <source>
        <dbReference type="SAM" id="Phobius"/>
    </source>
</evidence>
<sequence length="109" mass="11669">MVWPRQSWRRAVAAEYPRRPRPDKERLQESPDRCAPVMGRRGVTRSEGSFRVELSATALAFAGVGALIGAYVGSALGFGVAIAGTIVGAIGGWSVGSAIIRSRRAQEKE</sequence>
<feature type="transmembrane region" description="Helical" evidence="2">
    <location>
        <begin position="50"/>
        <end position="72"/>
    </location>
</feature>
<dbReference type="EMBL" id="CP023737">
    <property type="protein sequence ID" value="ATQ70015.1"/>
    <property type="molecule type" value="Genomic_DNA"/>
</dbReference>